<feature type="transmembrane region" description="Helical" evidence="1">
    <location>
        <begin position="151"/>
        <end position="172"/>
    </location>
</feature>
<dbReference type="EMBL" id="CP017717">
    <property type="protein sequence ID" value="AQZ61266.1"/>
    <property type="molecule type" value="Genomic_DNA"/>
</dbReference>
<dbReference type="AlphaFoldDB" id="A0A1U9ZTI8"/>
<protein>
    <recommendedName>
        <fullName evidence="4">Transmembrane protein</fullName>
    </recommendedName>
</protein>
<gene>
    <name evidence="2" type="ORF">BKM31_06995</name>
</gene>
<feature type="transmembrane region" description="Helical" evidence="1">
    <location>
        <begin position="32"/>
        <end position="53"/>
    </location>
</feature>
<keyword evidence="3" id="KW-1185">Reference proteome</keyword>
<sequence length="201" mass="22218">MNKSINPLVLRLRLYRPDGNPLRRRSDRRESAVALAAVILVLVSVWPAVLAGWTTYERALHDERAGGAARHQVTATLLRDAPRTRISFTEVPAEQPTAAVRWTTPAGAERVAEVPVPALAKAGSAVKVWLDASGAPAPPPTDIAVLRMRGIATGMLVLLGGALVAVGAFAGWRWRADRRRYREWGLAWERADEQWRHRRQT</sequence>
<dbReference type="PANTHER" id="PTHR42305:SF1">
    <property type="entry name" value="MEMBRANE PROTEIN RV1733C-RELATED"/>
    <property type="match status" value="1"/>
</dbReference>
<evidence type="ECO:0008006" key="4">
    <source>
        <dbReference type="Google" id="ProtNLM"/>
    </source>
</evidence>
<keyword evidence="1" id="KW-0472">Membrane</keyword>
<dbReference type="PANTHER" id="PTHR42305">
    <property type="entry name" value="MEMBRANE PROTEIN RV1733C-RELATED"/>
    <property type="match status" value="1"/>
</dbReference>
<dbReference type="RefSeq" id="WP_080037385.1">
    <property type="nucleotide sequence ID" value="NZ_CP017717.1"/>
</dbReference>
<keyword evidence="1" id="KW-1133">Transmembrane helix</keyword>
<reference evidence="3" key="1">
    <citation type="journal article" date="2017" name="Med. Chem. Commun.">
        <title>Nonomuraea sp. ATCC 55076 harbours the largest actinomycete chromosome to date and the kistamicin biosynthetic gene cluster.</title>
        <authorList>
            <person name="Nazari B."/>
            <person name="Forneris C.C."/>
            <person name="Gibson M.I."/>
            <person name="Moon K."/>
            <person name="Schramma K.R."/>
            <person name="Seyedsayamdost M.R."/>
        </authorList>
    </citation>
    <scope>NUCLEOTIDE SEQUENCE [LARGE SCALE GENOMIC DNA]</scope>
    <source>
        <strain evidence="3">ATCC 55076</strain>
    </source>
</reference>
<evidence type="ECO:0000313" key="3">
    <source>
        <dbReference type="Proteomes" id="UP000190797"/>
    </source>
</evidence>
<organism evidence="2 3">
    <name type="scientific">[Actinomadura] parvosata subsp. kistnae</name>
    <dbReference type="NCBI Taxonomy" id="1909395"/>
    <lineage>
        <taxon>Bacteria</taxon>
        <taxon>Bacillati</taxon>
        <taxon>Actinomycetota</taxon>
        <taxon>Actinomycetes</taxon>
        <taxon>Streptosporangiales</taxon>
        <taxon>Streptosporangiaceae</taxon>
        <taxon>Nonomuraea</taxon>
    </lineage>
</organism>
<proteinExistence type="predicted"/>
<dbReference type="STRING" id="1909395.BKM31_06995"/>
<evidence type="ECO:0000256" key="1">
    <source>
        <dbReference type="SAM" id="Phobius"/>
    </source>
</evidence>
<dbReference type="Proteomes" id="UP000190797">
    <property type="component" value="Chromosome"/>
</dbReference>
<accession>A0A1U9ZTI8</accession>
<dbReference type="OrthoDB" id="3542690at2"/>
<evidence type="ECO:0000313" key="2">
    <source>
        <dbReference type="EMBL" id="AQZ61266.1"/>
    </source>
</evidence>
<keyword evidence="1" id="KW-0812">Transmembrane</keyword>
<dbReference type="KEGG" id="noa:BKM31_06995"/>
<dbReference type="InterPro" id="IPR039708">
    <property type="entry name" value="MT1774/Rv1733c-like"/>
</dbReference>
<name>A0A1U9ZTI8_9ACTN</name>